<dbReference type="OrthoDB" id="5790493at2"/>
<dbReference type="SUPFAM" id="SSF160246">
    <property type="entry name" value="EspE N-terminal domain-like"/>
    <property type="match status" value="1"/>
</dbReference>
<dbReference type="Gene3D" id="3.30.300.160">
    <property type="entry name" value="Type II secretion system, protein E, N-terminal domain"/>
    <property type="match status" value="1"/>
</dbReference>
<keyword evidence="2" id="KW-0547">Nucleotide-binding</keyword>
<dbReference type="Pfam" id="PF00437">
    <property type="entry name" value="T2SSE"/>
    <property type="match status" value="1"/>
</dbReference>
<dbReference type="GO" id="GO:0005524">
    <property type="term" value="F:ATP binding"/>
    <property type="evidence" value="ECO:0007669"/>
    <property type="project" value="UniProtKB-KW"/>
</dbReference>
<evidence type="ECO:0000259" key="5">
    <source>
        <dbReference type="PROSITE" id="PS00662"/>
    </source>
</evidence>
<dbReference type="PROSITE" id="PS00662">
    <property type="entry name" value="T2SP_E"/>
    <property type="match status" value="1"/>
</dbReference>
<dbReference type="InterPro" id="IPR003593">
    <property type="entry name" value="AAA+_ATPase"/>
</dbReference>
<evidence type="ECO:0000256" key="1">
    <source>
        <dbReference type="ARBA" id="ARBA00006611"/>
    </source>
</evidence>
<dbReference type="InterPro" id="IPR027417">
    <property type="entry name" value="P-loop_NTPase"/>
</dbReference>
<protein>
    <submittedName>
        <fullName evidence="6">MSHA biogenesis protein MshE</fullName>
    </submittedName>
</protein>
<dbReference type="Proteomes" id="UP000247811">
    <property type="component" value="Unassembled WGS sequence"/>
</dbReference>
<evidence type="ECO:0000313" key="7">
    <source>
        <dbReference type="Proteomes" id="UP000247811"/>
    </source>
</evidence>
<evidence type="ECO:0000256" key="4">
    <source>
        <dbReference type="SAM" id="MobiDB-lite"/>
    </source>
</evidence>
<dbReference type="GO" id="GO:0005886">
    <property type="term" value="C:plasma membrane"/>
    <property type="evidence" value="ECO:0007669"/>
    <property type="project" value="TreeGrafter"/>
</dbReference>
<evidence type="ECO:0000256" key="2">
    <source>
        <dbReference type="ARBA" id="ARBA00022741"/>
    </source>
</evidence>
<dbReference type="PANTHER" id="PTHR30258:SF29">
    <property type="entry name" value="MSHA PILUS ASSEMBLY ATPASE MSHE"/>
    <property type="match status" value="1"/>
</dbReference>
<feature type="region of interest" description="Disordered" evidence="4">
    <location>
        <begin position="1"/>
        <end position="24"/>
    </location>
</feature>
<organism evidence="6 7">
    <name type="scientific">Sphaerotilus hippei</name>
    <dbReference type="NCBI Taxonomy" id="744406"/>
    <lineage>
        <taxon>Bacteria</taxon>
        <taxon>Pseudomonadati</taxon>
        <taxon>Pseudomonadota</taxon>
        <taxon>Betaproteobacteria</taxon>
        <taxon>Burkholderiales</taxon>
        <taxon>Sphaerotilaceae</taxon>
        <taxon>Sphaerotilus</taxon>
    </lineage>
</organism>
<evidence type="ECO:0000256" key="3">
    <source>
        <dbReference type="ARBA" id="ARBA00022840"/>
    </source>
</evidence>
<evidence type="ECO:0000313" key="6">
    <source>
        <dbReference type="EMBL" id="PXW95567.1"/>
    </source>
</evidence>
<dbReference type="InterPro" id="IPR037257">
    <property type="entry name" value="T2SS_E_N_sf"/>
</dbReference>
<comment type="caution">
    <text evidence="6">The sequence shown here is derived from an EMBL/GenBank/DDBJ whole genome shotgun (WGS) entry which is preliminary data.</text>
</comment>
<gene>
    <name evidence="6" type="ORF">C7444_109137</name>
</gene>
<sequence length="591" mass="65107">MEHDQHISTPAAPGSSAGEIDTASPRRQRIRLGDVLVQQRLVSEQQLDQALEQQRSSGKRLGRVLIDNGLITEDSLVQALARQLRIPFVNLKTFPVKGEAVRLLSESHARRHRAIVIDDKGEHLLLAMADPLDLFAYDELCRQLRRPARLAVVAESQLLGTLDRHYRRTEEITGLAKALEKDIGDTLDFGSLQASVGQEGAPVVRLLQTVFEEASQVGASDVHLEPQERELLIRHRVDGVLQTQNHVDKRVAAALTQRLKLMANLDISEKRLPQDGRFSLRLAERTLDVRLSTLPSQHGESVVMRLLGHGDTVRRLEHIGMPAAMLRRLREIIGRTSGMVLVTGPTGSGKTTTLYAALAEIDAEQHKIITVEDPVEYRLPGLTQVQVNDRIELSFAKVLRATLRQDPDVILVGEMRDTETAEIGLRGAMTGHLVLSTLHTRDAVSTPFRLLDMGVPAFMVATSLQAVIAQRLVRVNCPHCLEPHEPTPQQLAWLASLQADATGLRPHRGAGCSACNGTGYSGRVGVYEMLEMDAEMAQTATRGDPTAFLHAARRHMVGRTMAHHALALVREHRTSLAEAMRIAGDLQAATD</sequence>
<name>A0A318GZ74_9BURK</name>
<feature type="domain" description="Bacterial type II secretion system protein E" evidence="5">
    <location>
        <begin position="403"/>
        <end position="417"/>
    </location>
</feature>
<dbReference type="PANTHER" id="PTHR30258">
    <property type="entry name" value="TYPE II SECRETION SYSTEM PROTEIN GSPE-RELATED"/>
    <property type="match status" value="1"/>
</dbReference>
<comment type="similarity">
    <text evidence="1">Belongs to the GSP E family.</text>
</comment>
<dbReference type="SUPFAM" id="SSF52540">
    <property type="entry name" value="P-loop containing nucleoside triphosphate hydrolases"/>
    <property type="match status" value="1"/>
</dbReference>
<dbReference type="InterPro" id="IPR007831">
    <property type="entry name" value="T2SS_GspE_N"/>
</dbReference>
<dbReference type="Gene3D" id="3.30.450.90">
    <property type="match status" value="1"/>
</dbReference>
<keyword evidence="7" id="KW-1185">Reference proteome</keyword>
<reference evidence="6 7" key="1">
    <citation type="submission" date="2018-05" db="EMBL/GenBank/DDBJ databases">
        <title>Genomic Encyclopedia of Type Strains, Phase IV (KMG-IV): sequencing the most valuable type-strain genomes for metagenomic binning, comparative biology and taxonomic classification.</title>
        <authorList>
            <person name="Goeker M."/>
        </authorList>
    </citation>
    <scope>NUCLEOTIDE SEQUENCE [LARGE SCALE GENOMIC DNA]</scope>
    <source>
        <strain evidence="6 7">DSM 566</strain>
    </source>
</reference>
<dbReference type="InterPro" id="IPR001482">
    <property type="entry name" value="T2SS/T4SS_dom"/>
</dbReference>
<dbReference type="Gene3D" id="3.40.50.300">
    <property type="entry name" value="P-loop containing nucleotide triphosphate hydrolases"/>
    <property type="match status" value="1"/>
</dbReference>
<dbReference type="Gene3D" id="1.10.40.70">
    <property type="match status" value="1"/>
</dbReference>
<dbReference type="AlphaFoldDB" id="A0A318GZ74"/>
<accession>A0A318GZ74</accession>
<dbReference type="CDD" id="cd01129">
    <property type="entry name" value="PulE-GspE-like"/>
    <property type="match status" value="1"/>
</dbReference>
<proteinExistence type="inferred from homology"/>
<dbReference type="EMBL" id="QJJS01000009">
    <property type="protein sequence ID" value="PXW95567.1"/>
    <property type="molecule type" value="Genomic_DNA"/>
</dbReference>
<dbReference type="SMART" id="SM00382">
    <property type="entry name" value="AAA"/>
    <property type="match status" value="1"/>
</dbReference>
<keyword evidence="3" id="KW-0067">ATP-binding</keyword>
<dbReference type="GO" id="GO:0016887">
    <property type="term" value="F:ATP hydrolysis activity"/>
    <property type="evidence" value="ECO:0007669"/>
    <property type="project" value="TreeGrafter"/>
</dbReference>
<dbReference type="Pfam" id="PF05157">
    <property type="entry name" value="MshEN"/>
    <property type="match status" value="1"/>
</dbReference>
<dbReference type="RefSeq" id="WP_110400992.1">
    <property type="nucleotide sequence ID" value="NZ_QJJS01000009.1"/>
</dbReference>